<keyword evidence="3" id="KW-1185">Reference proteome</keyword>
<reference evidence="3" key="1">
    <citation type="journal article" date="2019" name="Int. J. Syst. Evol. Microbiol.">
        <title>The Global Catalogue of Microorganisms (GCM) 10K type strain sequencing project: providing services to taxonomists for standard genome sequencing and annotation.</title>
        <authorList>
            <consortium name="The Broad Institute Genomics Platform"/>
            <consortium name="The Broad Institute Genome Sequencing Center for Infectious Disease"/>
            <person name="Wu L."/>
            <person name="Ma J."/>
        </authorList>
    </citation>
    <scope>NUCLEOTIDE SEQUENCE [LARGE SCALE GENOMIC DNA]</scope>
    <source>
        <strain evidence="3">CGMCC 1.16306</strain>
    </source>
</reference>
<keyword evidence="1" id="KW-0175">Coiled coil</keyword>
<dbReference type="RefSeq" id="WP_380217182.1">
    <property type="nucleotide sequence ID" value="NZ_JBHTBN010000002.1"/>
</dbReference>
<proteinExistence type="predicted"/>
<gene>
    <name evidence="2" type="ORF">ACFQO1_06555</name>
</gene>
<feature type="coiled-coil region" evidence="1">
    <location>
        <begin position="106"/>
        <end position="133"/>
    </location>
</feature>
<evidence type="ECO:0008006" key="4">
    <source>
        <dbReference type="Google" id="ProtNLM"/>
    </source>
</evidence>
<accession>A0ABW2MU95</accession>
<protein>
    <recommendedName>
        <fullName evidence="4">DUF3379 domain-containing protein</fullName>
    </recommendedName>
</protein>
<evidence type="ECO:0000313" key="2">
    <source>
        <dbReference type="EMBL" id="MFC7357340.1"/>
    </source>
</evidence>
<organism evidence="2 3">
    <name type="scientific">Jejudonia soesokkakensis</name>
    <dbReference type="NCBI Taxonomy" id="1323432"/>
    <lineage>
        <taxon>Bacteria</taxon>
        <taxon>Pseudomonadati</taxon>
        <taxon>Bacteroidota</taxon>
        <taxon>Flavobacteriia</taxon>
        <taxon>Flavobacteriales</taxon>
        <taxon>Flavobacteriaceae</taxon>
        <taxon>Jejudonia</taxon>
    </lineage>
</organism>
<dbReference type="Proteomes" id="UP001596415">
    <property type="component" value="Unassembled WGS sequence"/>
</dbReference>
<sequence length="180" mass="20401">MKKDLDTIFKELEGSFDVHETPSGHQSRFLEKLSTSQEDTKKGISWWKSLSIAATIALLFAVGYSQLRPNAQKADLASVSSEMKQTQSFFTGTIAEELKTLKSFEAPETKKLVDDAMQQIAILEQEYETLKVDLVESGNDKRVIYAMITNFKNRIDLLQQVIQTIETITNFKSNENEITI</sequence>
<name>A0ABW2MU95_9FLAO</name>
<evidence type="ECO:0000313" key="3">
    <source>
        <dbReference type="Proteomes" id="UP001596415"/>
    </source>
</evidence>
<dbReference type="EMBL" id="JBHTBN010000002">
    <property type="protein sequence ID" value="MFC7357340.1"/>
    <property type="molecule type" value="Genomic_DNA"/>
</dbReference>
<evidence type="ECO:0000256" key="1">
    <source>
        <dbReference type="SAM" id="Coils"/>
    </source>
</evidence>
<comment type="caution">
    <text evidence="2">The sequence shown here is derived from an EMBL/GenBank/DDBJ whole genome shotgun (WGS) entry which is preliminary data.</text>
</comment>